<dbReference type="AlphaFoldDB" id="A0A8J3QB36"/>
<reference evidence="1" key="1">
    <citation type="submission" date="2021-01" db="EMBL/GenBank/DDBJ databases">
        <title>Whole genome shotgun sequence of Rhizocola hellebori NBRC 109834.</title>
        <authorList>
            <person name="Komaki H."/>
            <person name="Tamura T."/>
        </authorList>
    </citation>
    <scope>NUCLEOTIDE SEQUENCE</scope>
    <source>
        <strain evidence="1">NBRC 109834</strain>
    </source>
</reference>
<comment type="caution">
    <text evidence="1">The sequence shown here is derived from an EMBL/GenBank/DDBJ whole genome shotgun (WGS) entry which is preliminary data.</text>
</comment>
<evidence type="ECO:0000313" key="1">
    <source>
        <dbReference type="EMBL" id="GIH07563.1"/>
    </source>
</evidence>
<accession>A0A8J3QB36</accession>
<sequence>MTGSARKIARRGVARRDVTCGSPRTAADGFALGSAAFVVTETGLVVARSRLLRTPVRPLAGDGPRLAVARW</sequence>
<name>A0A8J3QB36_9ACTN</name>
<protein>
    <submittedName>
        <fullName evidence="1">Uncharacterized protein</fullName>
    </submittedName>
</protein>
<proteinExistence type="predicted"/>
<keyword evidence="2" id="KW-1185">Reference proteome</keyword>
<organism evidence="1 2">
    <name type="scientific">Rhizocola hellebori</name>
    <dbReference type="NCBI Taxonomy" id="1392758"/>
    <lineage>
        <taxon>Bacteria</taxon>
        <taxon>Bacillati</taxon>
        <taxon>Actinomycetota</taxon>
        <taxon>Actinomycetes</taxon>
        <taxon>Micromonosporales</taxon>
        <taxon>Micromonosporaceae</taxon>
        <taxon>Rhizocola</taxon>
    </lineage>
</organism>
<dbReference type="EMBL" id="BONY01000037">
    <property type="protein sequence ID" value="GIH07563.1"/>
    <property type="molecule type" value="Genomic_DNA"/>
</dbReference>
<dbReference type="Proteomes" id="UP000612899">
    <property type="component" value="Unassembled WGS sequence"/>
</dbReference>
<gene>
    <name evidence="1" type="ORF">Rhe02_56300</name>
</gene>
<evidence type="ECO:0000313" key="2">
    <source>
        <dbReference type="Proteomes" id="UP000612899"/>
    </source>
</evidence>